<dbReference type="GO" id="GO:0008270">
    <property type="term" value="F:zinc ion binding"/>
    <property type="evidence" value="ECO:0007669"/>
    <property type="project" value="UniProtKB-KW"/>
</dbReference>
<dbReference type="InterPro" id="IPR013087">
    <property type="entry name" value="Znf_C2H2_type"/>
</dbReference>
<feature type="compositionally biased region" description="Low complexity" evidence="2">
    <location>
        <begin position="254"/>
        <end position="269"/>
    </location>
</feature>
<feature type="domain" description="C2H2-type" evidence="3">
    <location>
        <begin position="411"/>
        <end position="438"/>
    </location>
</feature>
<gene>
    <name evidence="4" type="ORF">EMPS_02274</name>
</gene>
<feature type="compositionally biased region" description="Low complexity" evidence="2">
    <location>
        <begin position="66"/>
        <end position="105"/>
    </location>
</feature>
<keyword evidence="1" id="KW-0479">Metal-binding</keyword>
<feature type="compositionally biased region" description="Low complexity" evidence="2">
    <location>
        <begin position="221"/>
        <end position="246"/>
    </location>
</feature>
<evidence type="ECO:0000313" key="4">
    <source>
        <dbReference type="EMBL" id="GJJ69925.1"/>
    </source>
</evidence>
<dbReference type="InterPro" id="IPR036236">
    <property type="entry name" value="Znf_C2H2_sf"/>
</dbReference>
<dbReference type="SUPFAM" id="SSF57667">
    <property type="entry name" value="beta-beta-alpha zinc fingers"/>
    <property type="match status" value="1"/>
</dbReference>
<dbReference type="AlphaFoldDB" id="A0A9P3LTS7"/>
<name>A0A9P3LTS7_9FUNG</name>
<reference evidence="4" key="1">
    <citation type="submission" date="2021-11" db="EMBL/GenBank/DDBJ databases">
        <authorList>
            <person name="Herlambang A."/>
            <person name="Guo Y."/>
            <person name="Takashima Y."/>
            <person name="Nishizawa T."/>
        </authorList>
    </citation>
    <scope>NUCLEOTIDE SEQUENCE</scope>
    <source>
        <strain evidence="4">E1425</strain>
    </source>
</reference>
<dbReference type="Gene3D" id="3.30.160.60">
    <property type="entry name" value="Classic Zinc Finger"/>
    <property type="match status" value="1"/>
</dbReference>
<evidence type="ECO:0000313" key="5">
    <source>
        <dbReference type="Proteomes" id="UP000827284"/>
    </source>
</evidence>
<dbReference type="EMBL" id="BQFW01000003">
    <property type="protein sequence ID" value="GJJ69925.1"/>
    <property type="molecule type" value="Genomic_DNA"/>
</dbReference>
<organism evidence="4 5">
    <name type="scientific">Entomortierella parvispora</name>
    <dbReference type="NCBI Taxonomy" id="205924"/>
    <lineage>
        <taxon>Eukaryota</taxon>
        <taxon>Fungi</taxon>
        <taxon>Fungi incertae sedis</taxon>
        <taxon>Mucoromycota</taxon>
        <taxon>Mortierellomycotina</taxon>
        <taxon>Mortierellomycetes</taxon>
        <taxon>Mortierellales</taxon>
        <taxon>Mortierellaceae</taxon>
        <taxon>Entomortierella</taxon>
    </lineage>
</organism>
<dbReference type="PROSITE" id="PS50157">
    <property type="entry name" value="ZINC_FINGER_C2H2_2"/>
    <property type="match status" value="1"/>
</dbReference>
<comment type="caution">
    <text evidence="4">The sequence shown here is derived from an EMBL/GenBank/DDBJ whole genome shotgun (WGS) entry which is preliminary data.</text>
</comment>
<dbReference type="SMART" id="SM00355">
    <property type="entry name" value="ZnF_C2H2"/>
    <property type="match status" value="2"/>
</dbReference>
<sequence>MLGYSHQSFSNPSSPAILRRETTNEIGAIYTTLFDDQPQDQDQDLASSEFAQSLLNSAYPSSDWTQQQFQIPQAQQSPLLSPSSPCYSTFSSSSSPSPQSSNSSPAMAGGANNSTLFRSMDAEEADELSGLFNITIEDLLSGNTNTLWSTRNDPIQAQVHAREQLIHPTYDFALFGTAATQQPCHSQQAPQHYEPQALQFGYNNISISVAQPHFGQCHPEQAPLSPQQQQQQQLQSSYLHQLQQHHQQQKQHYHALQTLQQQQQLQQQQHYPFSSQPNSPTAQTLSTPSSPHFSNVASFPSTPIMGNIDTLIKTESVSSTSSPLVSNPLTLSPSPSSFSPSSPATPADASTFSMMGADGLHVVKNEDGSIMVFDPATESISFRCEFCPGESYGRIHDLKRHQASKHQAMTWPCDYCHKPFARRDALLRHYTVKSVREDGIHPASHETEELMAARARAKLI</sequence>
<accession>A0A9P3LTS7</accession>
<feature type="region of interest" description="Disordered" evidence="2">
    <location>
        <begin position="65"/>
        <end position="109"/>
    </location>
</feature>
<proteinExistence type="predicted"/>
<dbReference type="OrthoDB" id="10018191at2759"/>
<feature type="region of interest" description="Disordered" evidence="2">
    <location>
        <begin position="215"/>
        <end position="300"/>
    </location>
</feature>
<feature type="compositionally biased region" description="Polar residues" evidence="2">
    <location>
        <begin position="1"/>
        <end position="14"/>
    </location>
</feature>
<evidence type="ECO:0000256" key="1">
    <source>
        <dbReference type="PROSITE-ProRule" id="PRU00042"/>
    </source>
</evidence>
<keyword evidence="5" id="KW-1185">Reference proteome</keyword>
<feature type="compositionally biased region" description="Polar residues" evidence="2">
    <location>
        <begin position="270"/>
        <end position="300"/>
    </location>
</feature>
<evidence type="ECO:0000259" key="3">
    <source>
        <dbReference type="PROSITE" id="PS50157"/>
    </source>
</evidence>
<protein>
    <recommendedName>
        <fullName evidence="3">C2H2-type domain-containing protein</fullName>
    </recommendedName>
</protein>
<feature type="region of interest" description="Disordered" evidence="2">
    <location>
        <begin position="1"/>
        <end position="20"/>
    </location>
</feature>
<reference evidence="4" key="2">
    <citation type="journal article" date="2022" name="Microbiol. Resour. Announc.">
        <title>Whole-Genome Sequence of Entomortierella parvispora E1425, a Mucoromycotan Fungus Associated with Burkholderiaceae-Related Endosymbiotic Bacteria.</title>
        <authorList>
            <person name="Herlambang A."/>
            <person name="Guo Y."/>
            <person name="Takashima Y."/>
            <person name="Narisawa K."/>
            <person name="Ohta H."/>
            <person name="Nishizawa T."/>
        </authorList>
    </citation>
    <scope>NUCLEOTIDE SEQUENCE</scope>
    <source>
        <strain evidence="4">E1425</strain>
    </source>
</reference>
<evidence type="ECO:0000256" key="2">
    <source>
        <dbReference type="SAM" id="MobiDB-lite"/>
    </source>
</evidence>
<keyword evidence="1" id="KW-0862">Zinc</keyword>
<feature type="region of interest" description="Disordered" evidence="2">
    <location>
        <begin position="322"/>
        <end position="349"/>
    </location>
</feature>
<keyword evidence="1" id="KW-0863">Zinc-finger</keyword>
<dbReference type="Proteomes" id="UP000827284">
    <property type="component" value="Unassembled WGS sequence"/>
</dbReference>